<dbReference type="EMBL" id="JBGBPQ010000015">
    <property type="protein sequence ID" value="KAL1510398.1"/>
    <property type="molecule type" value="Genomic_DNA"/>
</dbReference>
<name>A0AB34J116_PRYPA</name>
<dbReference type="Pfam" id="PF19543">
    <property type="entry name" value="GH123_N"/>
    <property type="match status" value="1"/>
</dbReference>
<evidence type="ECO:0000313" key="3">
    <source>
        <dbReference type="Proteomes" id="UP001515480"/>
    </source>
</evidence>
<dbReference type="Proteomes" id="UP001515480">
    <property type="component" value="Unassembled WGS sequence"/>
</dbReference>
<evidence type="ECO:0000313" key="2">
    <source>
        <dbReference type="EMBL" id="KAL1510398.1"/>
    </source>
</evidence>
<evidence type="ECO:0000259" key="1">
    <source>
        <dbReference type="Pfam" id="PF19543"/>
    </source>
</evidence>
<organism evidence="2 3">
    <name type="scientific">Prymnesium parvum</name>
    <name type="common">Toxic golden alga</name>
    <dbReference type="NCBI Taxonomy" id="97485"/>
    <lineage>
        <taxon>Eukaryota</taxon>
        <taxon>Haptista</taxon>
        <taxon>Haptophyta</taxon>
        <taxon>Prymnesiophyceae</taxon>
        <taxon>Prymnesiales</taxon>
        <taxon>Prymnesiaceae</taxon>
        <taxon>Prymnesium</taxon>
    </lineage>
</organism>
<keyword evidence="3" id="KW-1185">Reference proteome</keyword>
<sequence>MPAHLSQPALLPQAETTFSSAFPVLKPHVFSPGIADAPSDFTMVQTARFTPRTVHFWAEGAAEERRVLEVSEDVDAVRVRLPHPMVPSTTLQLCLHSRRTGLPVYNTVRLNDRKLLARRATRPPASELLVFEPSDGPGEYELYWGCSSAGDAAVAPSAEWRAYATREARSLPWAHVGALEPRSSIGPPWPAPNEHGGYGARRFSLGNVRARIRVDGEHGSAGAVRCLIGWRRRKWPTETNLYLYHEHHPYDHIHNVYVSEFDGAPVDELVEIIFEPAHGEGEYLLYYLPYATRHATYDARDDAYGTTYEHARQSYDSAWWDKHLASHAARRVLPWALNFEIQARTPTELFDSMERSAMSREVRSFLRTDAEDSAAPQQSWLLFPEDRRYQYKLTCQLPERWGLYGPSKQLQLTARPGEFHVWQVGVFASGASVHVLDCRMKEARYRGVVSPTLAEKLSLHCFNLKGVGHRGQRMNTSVAVLDGCVRSLWFGAHIPLLLPSGSHGDVAWQRKGNMTLDEINLALELVILAGNGSVMSDFVNISFRLRGQPVYDFGDSQRWRLSRLRWLDSTLGRGESVAEGGQTSIPQPFQPLRFHRDGGRGLSMQSLMSHVLIGKNGLPAQLAAGEKALHQLIEQPIEFSVRVGDDNVAWLHEEPASFVQTDADVVRWSAGMISADRQLRLAVSGEYWFDGQVVIAVNLAALREVTIHETELRLAISPGVAKYMMGFGKAGRSLAANTPHRWVWAAGEGNYLGWVGDVHAGIRLKLLGPSANFESPQHILAQHELPESWHNDGRGSVSISKDGKLRALGGSRRLHVGASVSFAFELLMTPLKPAQPKRHFEERYYQVGYPDTTLIEPTEVAAHGATVLNIHQGVDGMINPFINYPFDRVTRANLAAYVNDSHKHNLLVKAYYTIRELSNHVDELYVLRSLGDEVLATGEGGGDPWVNEHLGEGYRACWQNPLSNGDFDSALCNNGLSRWANYYIEGLRELLRPPVQLDGIYYDGIAFGIDTMRRVRRLLDAERTRGLVDLHCGNNFLGTQYGMVSPALQFMHLMTYVDSLWFGEGYDYNEDPDYWLVEVSGLPFGLMGDMMREGNPWRGMLYGMGPRFRGADPTPIWHLWDLFGIGNSTMHGYWSSPPVQVLEPCISDVRVTTYARHGDAALIILAGWNSHVRTCKLNISWDALGINPSHATLRAPDLGAHLGQRGADIALVLSDLTPSIDIKPEGGAMLLLHSLPRNEGMVETDGEGKPRYQSRGELGVDSGVNMATQSGPLGVEGEHLHAAEALDKACRTRGGVHCAELRKSFNSFTHGEAKKDAQLSVE</sequence>
<dbReference type="InterPro" id="IPR045711">
    <property type="entry name" value="GH123-like_N"/>
</dbReference>
<reference evidence="2 3" key="1">
    <citation type="journal article" date="2024" name="Science">
        <title>Giant polyketide synthase enzymes in the biosynthesis of giant marine polyether toxins.</title>
        <authorList>
            <person name="Fallon T.R."/>
            <person name="Shende V.V."/>
            <person name="Wierzbicki I.H."/>
            <person name="Pendleton A.L."/>
            <person name="Watervoot N.F."/>
            <person name="Auber R.P."/>
            <person name="Gonzalez D.J."/>
            <person name="Wisecaver J.H."/>
            <person name="Moore B.S."/>
        </authorList>
    </citation>
    <scope>NUCLEOTIDE SEQUENCE [LARGE SCALE GENOMIC DNA]</scope>
    <source>
        <strain evidence="2 3">12B1</strain>
    </source>
</reference>
<gene>
    <name evidence="2" type="ORF">AB1Y20_006707</name>
</gene>
<protein>
    <recommendedName>
        <fullName evidence="1">Glycoside hydrolase 123-like N-terminal domain-containing protein</fullName>
    </recommendedName>
</protein>
<feature type="domain" description="Glycoside hydrolase 123-like N-terminal" evidence="1">
    <location>
        <begin position="204"/>
        <end position="1200"/>
    </location>
</feature>
<accession>A0AB34J116</accession>
<comment type="caution">
    <text evidence="2">The sequence shown here is derived from an EMBL/GenBank/DDBJ whole genome shotgun (WGS) entry which is preliminary data.</text>
</comment>
<proteinExistence type="predicted"/>